<comment type="caution">
    <text evidence="1">The sequence shown here is derived from an EMBL/GenBank/DDBJ whole genome shotgun (WGS) entry which is preliminary data.</text>
</comment>
<proteinExistence type="predicted"/>
<keyword evidence="2" id="KW-1185">Reference proteome</keyword>
<accession>A0A366LW91</accession>
<sequence length="155" mass="17019">MSDDVLSVIPTDPYWQPAQAAAERATALATALAPGRRAGLPPDIQVNWHERPNVVDCGAYLEWITCPHCSGMLDPGWWTGLVEAHATRGFDTLAADLPCCGTASTLDTLNYHWPCGFARFEIAIWNSERESFTDDELTTFAEALGHPVRQIVAHI</sequence>
<dbReference type="EMBL" id="QMEY01000011">
    <property type="protein sequence ID" value="RBQ17462.1"/>
    <property type="molecule type" value="Genomic_DNA"/>
</dbReference>
<organism evidence="1 2">
    <name type="scientific">Spongiactinospora rosea</name>
    <dbReference type="NCBI Taxonomy" id="2248750"/>
    <lineage>
        <taxon>Bacteria</taxon>
        <taxon>Bacillati</taxon>
        <taxon>Actinomycetota</taxon>
        <taxon>Actinomycetes</taxon>
        <taxon>Streptosporangiales</taxon>
        <taxon>Streptosporangiaceae</taxon>
        <taxon>Spongiactinospora</taxon>
    </lineage>
</organism>
<dbReference type="AlphaFoldDB" id="A0A366LW91"/>
<evidence type="ECO:0000313" key="1">
    <source>
        <dbReference type="EMBL" id="RBQ17462.1"/>
    </source>
</evidence>
<evidence type="ECO:0000313" key="2">
    <source>
        <dbReference type="Proteomes" id="UP000253303"/>
    </source>
</evidence>
<reference evidence="1 2" key="1">
    <citation type="submission" date="2018-06" db="EMBL/GenBank/DDBJ databases">
        <title>Sphaerisporangium craniellae sp. nov., isolated from a marine sponge in the South China Sea.</title>
        <authorList>
            <person name="Li L."/>
        </authorList>
    </citation>
    <scope>NUCLEOTIDE SEQUENCE [LARGE SCALE GENOMIC DNA]</scope>
    <source>
        <strain evidence="1 2">LHW63015</strain>
    </source>
</reference>
<dbReference type="Proteomes" id="UP000253303">
    <property type="component" value="Unassembled WGS sequence"/>
</dbReference>
<gene>
    <name evidence="1" type="ORF">DP939_24040</name>
</gene>
<dbReference type="RefSeq" id="WP_113983027.1">
    <property type="nucleotide sequence ID" value="NZ_QMEY01000011.1"/>
</dbReference>
<name>A0A366LW91_9ACTN</name>
<dbReference type="OrthoDB" id="7871924at2"/>
<protein>
    <submittedName>
        <fullName evidence="1">Uncharacterized protein</fullName>
    </submittedName>
</protein>